<protein>
    <recommendedName>
        <fullName evidence="2">non-specific protein-tyrosine kinase</fullName>
        <ecNumber evidence="2">2.7.10.2</ecNumber>
    </recommendedName>
</protein>
<evidence type="ECO:0000256" key="1">
    <source>
        <dbReference type="ARBA" id="ARBA00007316"/>
    </source>
</evidence>
<evidence type="ECO:0000256" key="8">
    <source>
        <dbReference type="ARBA" id="ARBA00051245"/>
    </source>
</evidence>
<feature type="compositionally biased region" description="Polar residues" evidence="9">
    <location>
        <begin position="1"/>
        <end position="21"/>
    </location>
</feature>
<dbReference type="Pfam" id="PF13614">
    <property type="entry name" value="AAA_31"/>
    <property type="match status" value="1"/>
</dbReference>
<evidence type="ECO:0000313" key="12">
    <source>
        <dbReference type="Proteomes" id="UP000425960"/>
    </source>
</evidence>
<dbReference type="SUPFAM" id="SSF52540">
    <property type="entry name" value="P-loop containing nucleoside triphosphate hydrolases"/>
    <property type="match status" value="1"/>
</dbReference>
<dbReference type="InterPro" id="IPR025669">
    <property type="entry name" value="AAA_dom"/>
</dbReference>
<evidence type="ECO:0000256" key="6">
    <source>
        <dbReference type="ARBA" id="ARBA00022840"/>
    </source>
</evidence>
<dbReference type="Proteomes" id="UP000425960">
    <property type="component" value="Chromosome"/>
</dbReference>
<name>A0A5K7ZDQ3_9BACT</name>
<sequence length="250" mass="27363">MTNHEVSSRNTTPKTNRSLSDVFSEEREPPKLWLQHPEGFSNVLEKFRTFRNKLLSQTSGESKKVLTLTGAQKRVGTSTVAFNLGLSFALEMAQEKILVVDANFRRPVLHQMFAIAQCPGLQELLLNTATLQDVACDYPSLPGLTLIAAGDTTAKRAPVFPTNAFVAFIQEVKAAYDVVIIDTAPVLQSGQADMIASHSDGTILVVQASRTRSEVVGAAVNQLNNSGATLLGSFLNKRKYVIPAWLYHYV</sequence>
<dbReference type="InterPro" id="IPR005702">
    <property type="entry name" value="Wzc-like_C"/>
</dbReference>
<feature type="domain" description="AAA" evidence="10">
    <location>
        <begin position="74"/>
        <end position="211"/>
    </location>
</feature>
<dbReference type="InterPro" id="IPR050445">
    <property type="entry name" value="Bact_polysacc_biosynth/exp"/>
</dbReference>
<proteinExistence type="inferred from homology"/>
<dbReference type="EMBL" id="AP021876">
    <property type="protein sequence ID" value="BBO80318.1"/>
    <property type="molecule type" value="Genomic_DNA"/>
</dbReference>
<evidence type="ECO:0000256" key="7">
    <source>
        <dbReference type="ARBA" id="ARBA00023137"/>
    </source>
</evidence>
<dbReference type="EC" id="2.7.10.2" evidence="2"/>
<dbReference type="CDD" id="cd05387">
    <property type="entry name" value="BY-kinase"/>
    <property type="match status" value="1"/>
</dbReference>
<feature type="region of interest" description="Disordered" evidence="9">
    <location>
        <begin position="1"/>
        <end position="23"/>
    </location>
</feature>
<keyword evidence="5" id="KW-0418">Kinase</keyword>
<dbReference type="InterPro" id="IPR027417">
    <property type="entry name" value="P-loop_NTPase"/>
</dbReference>
<dbReference type="Gene3D" id="3.40.50.300">
    <property type="entry name" value="P-loop containing nucleotide triphosphate hydrolases"/>
    <property type="match status" value="1"/>
</dbReference>
<keyword evidence="4" id="KW-0547">Nucleotide-binding</keyword>
<keyword evidence="3" id="KW-0808">Transferase</keyword>
<dbReference type="PANTHER" id="PTHR32309:SF13">
    <property type="entry name" value="FERRIC ENTEROBACTIN TRANSPORT PROTEIN FEPE"/>
    <property type="match status" value="1"/>
</dbReference>
<dbReference type="KEGG" id="dov:DSCO28_08840"/>
<dbReference type="AlphaFoldDB" id="A0A5K7ZDQ3"/>
<evidence type="ECO:0000256" key="4">
    <source>
        <dbReference type="ARBA" id="ARBA00022741"/>
    </source>
</evidence>
<dbReference type="GO" id="GO:0005886">
    <property type="term" value="C:plasma membrane"/>
    <property type="evidence" value="ECO:0007669"/>
    <property type="project" value="TreeGrafter"/>
</dbReference>
<evidence type="ECO:0000256" key="2">
    <source>
        <dbReference type="ARBA" id="ARBA00011903"/>
    </source>
</evidence>
<keyword evidence="7" id="KW-0829">Tyrosine-protein kinase</keyword>
<gene>
    <name evidence="11" type="primary">epsC</name>
    <name evidence="11" type="ORF">DSCO28_08840</name>
</gene>
<comment type="similarity">
    <text evidence="1">Belongs to the CpsD/CapB family.</text>
</comment>
<organism evidence="11 12">
    <name type="scientific">Desulfosarcina ovata subsp. sediminis</name>
    <dbReference type="NCBI Taxonomy" id="885957"/>
    <lineage>
        <taxon>Bacteria</taxon>
        <taxon>Pseudomonadati</taxon>
        <taxon>Thermodesulfobacteriota</taxon>
        <taxon>Desulfobacteria</taxon>
        <taxon>Desulfobacterales</taxon>
        <taxon>Desulfosarcinaceae</taxon>
        <taxon>Desulfosarcina</taxon>
    </lineage>
</organism>
<dbReference type="GO" id="GO:0004715">
    <property type="term" value="F:non-membrane spanning protein tyrosine kinase activity"/>
    <property type="evidence" value="ECO:0007669"/>
    <property type="project" value="UniProtKB-EC"/>
</dbReference>
<dbReference type="GO" id="GO:0005524">
    <property type="term" value="F:ATP binding"/>
    <property type="evidence" value="ECO:0007669"/>
    <property type="project" value="UniProtKB-KW"/>
</dbReference>
<keyword evidence="6" id="KW-0067">ATP-binding</keyword>
<evidence type="ECO:0000256" key="9">
    <source>
        <dbReference type="SAM" id="MobiDB-lite"/>
    </source>
</evidence>
<dbReference type="NCBIfam" id="TIGR01007">
    <property type="entry name" value="eps_fam"/>
    <property type="match status" value="1"/>
</dbReference>
<evidence type="ECO:0000256" key="3">
    <source>
        <dbReference type="ARBA" id="ARBA00022679"/>
    </source>
</evidence>
<comment type="catalytic activity">
    <reaction evidence="8">
        <text>L-tyrosyl-[protein] + ATP = O-phospho-L-tyrosyl-[protein] + ADP + H(+)</text>
        <dbReference type="Rhea" id="RHEA:10596"/>
        <dbReference type="Rhea" id="RHEA-COMP:10136"/>
        <dbReference type="Rhea" id="RHEA-COMP:20101"/>
        <dbReference type="ChEBI" id="CHEBI:15378"/>
        <dbReference type="ChEBI" id="CHEBI:30616"/>
        <dbReference type="ChEBI" id="CHEBI:46858"/>
        <dbReference type="ChEBI" id="CHEBI:61978"/>
        <dbReference type="ChEBI" id="CHEBI:456216"/>
        <dbReference type="EC" id="2.7.10.2"/>
    </reaction>
</comment>
<dbReference type="PANTHER" id="PTHR32309">
    <property type="entry name" value="TYROSINE-PROTEIN KINASE"/>
    <property type="match status" value="1"/>
</dbReference>
<evidence type="ECO:0000259" key="10">
    <source>
        <dbReference type="Pfam" id="PF13614"/>
    </source>
</evidence>
<accession>A0A5K7ZDQ3</accession>
<evidence type="ECO:0000256" key="5">
    <source>
        <dbReference type="ARBA" id="ARBA00022777"/>
    </source>
</evidence>
<evidence type="ECO:0000313" key="11">
    <source>
        <dbReference type="EMBL" id="BBO80318.1"/>
    </source>
</evidence>
<dbReference type="RefSeq" id="WP_155321311.1">
    <property type="nucleotide sequence ID" value="NZ_AP021876.1"/>
</dbReference>
<reference evidence="11 12" key="1">
    <citation type="submission" date="2019-11" db="EMBL/GenBank/DDBJ databases">
        <title>Comparative genomics of hydrocarbon-degrading Desulfosarcina strains.</title>
        <authorList>
            <person name="Watanabe M."/>
            <person name="Kojima H."/>
            <person name="Fukui M."/>
        </authorList>
    </citation>
    <scope>NUCLEOTIDE SEQUENCE [LARGE SCALE GENOMIC DNA]</scope>
    <source>
        <strain evidence="11 12">28bB2T</strain>
    </source>
</reference>